<sequence>MSKWSQSVKKDDEVYVLHHTPQLMGNGKFASKLVIARHYPDRIEEFQVPLIGNPEFETEIEAAELGLKAGKEWVRDLG</sequence>
<evidence type="ECO:0000313" key="2">
    <source>
        <dbReference type="Proteomes" id="UP000196880"/>
    </source>
</evidence>
<evidence type="ECO:0000313" key="1">
    <source>
        <dbReference type="EMBL" id="OWF65075.1"/>
    </source>
</evidence>
<organism evidence="1 2">
    <name type="scientific">Polynucleobacter hirudinilacicola</name>
    <dbReference type="NCBI Taxonomy" id="1743166"/>
    <lineage>
        <taxon>Bacteria</taxon>
        <taxon>Pseudomonadati</taxon>
        <taxon>Pseudomonadota</taxon>
        <taxon>Betaproteobacteria</taxon>
        <taxon>Burkholderiales</taxon>
        <taxon>Burkholderiaceae</taxon>
        <taxon>Polynucleobacter</taxon>
    </lineage>
</organism>
<name>A0A210RVN4_9BURK</name>
<accession>A0A210RVN4</accession>
<dbReference type="AlphaFoldDB" id="A0A210RVN4"/>
<dbReference type="EMBL" id="NAIA01000003">
    <property type="protein sequence ID" value="OWF65075.1"/>
    <property type="molecule type" value="Genomic_DNA"/>
</dbReference>
<keyword evidence="2" id="KW-1185">Reference proteome</keyword>
<comment type="caution">
    <text evidence="1">The sequence shown here is derived from an EMBL/GenBank/DDBJ whole genome shotgun (WGS) entry which is preliminary data.</text>
</comment>
<reference evidence="1 2" key="1">
    <citation type="submission" date="2017-03" db="EMBL/GenBank/DDBJ databases">
        <title>New species Polynucleobacter sp. MWH-EgelM1-30-B4.</title>
        <authorList>
            <person name="Hahn M.W."/>
        </authorList>
    </citation>
    <scope>NUCLEOTIDE SEQUENCE [LARGE SCALE GENOMIC DNA]</scope>
    <source>
        <strain evidence="1 2">MWH-EgelM1-30-B4</strain>
    </source>
</reference>
<gene>
    <name evidence="1" type="ORF">B6A14_04490</name>
</gene>
<proteinExistence type="predicted"/>
<dbReference type="RefSeq" id="WP_087909272.1">
    <property type="nucleotide sequence ID" value="NZ_NAIA01000003.1"/>
</dbReference>
<dbReference type="Proteomes" id="UP000196880">
    <property type="component" value="Unassembled WGS sequence"/>
</dbReference>
<protein>
    <submittedName>
        <fullName evidence="1">Uncharacterized protein</fullName>
    </submittedName>
</protein>